<reference evidence="1 2" key="1">
    <citation type="journal article" date="2016" name="Nat. Commun.">
        <title>Thousands of microbial genomes shed light on interconnected biogeochemical processes in an aquifer system.</title>
        <authorList>
            <person name="Anantharaman K."/>
            <person name="Brown C.T."/>
            <person name="Hug L.A."/>
            <person name="Sharon I."/>
            <person name="Castelle C.J."/>
            <person name="Probst A.J."/>
            <person name="Thomas B.C."/>
            <person name="Singh A."/>
            <person name="Wilkins M.J."/>
            <person name="Karaoz U."/>
            <person name="Brodie E.L."/>
            <person name="Williams K.H."/>
            <person name="Hubbard S.S."/>
            <person name="Banfield J.F."/>
        </authorList>
    </citation>
    <scope>NUCLEOTIDE SEQUENCE [LARGE SCALE GENOMIC DNA]</scope>
</reference>
<accession>A0A1F4ZC75</accession>
<proteinExistence type="predicted"/>
<protein>
    <submittedName>
        <fullName evidence="1">Uncharacterized protein</fullName>
    </submittedName>
</protein>
<evidence type="ECO:0000313" key="1">
    <source>
        <dbReference type="EMBL" id="OGD03831.1"/>
    </source>
</evidence>
<dbReference type="AlphaFoldDB" id="A0A1F4ZC75"/>
<organism evidence="1 2">
    <name type="scientific">Candidatus Amesbacteria bacterium RIFCSPLOWO2_01_FULL_48_25</name>
    <dbReference type="NCBI Taxonomy" id="1797259"/>
    <lineage>
        <taxon>Bacteria</taxon>
        <taxon>Candidatus Amesiibacteriota</taxon>
    </lineage>
</organism>
<gene>
    <name evidence="1" type="ORF">A2989_04140</name>
</gene>
<evidence type="ECO:0000313" key="2">
    <source>
        <dbReference type="Proteomes" id="UP000177080"/>
    </source>
</evidence>
<name>A0A1F4ZC75_9BACT</name>
<sequence>MKSKKLSLLLLVLLLVLIAVAFKFSSYWYSVEVISDIPSKQAVIANKVQLKAVLKEISFWDTKVGVPTGKAGDILWHRPWALKIVLAPYLDTNYNLYLKQNGERLSSIDASFDKWGRLTLKIWLSEDLLNNDSIDQIFSQRVISGLFALRNWGSVPIEQSLRNLQPWNDRILNKQELNLFDIK</sequence>
<dbReference type="EMBL" id="MEXN01000005">
    <property type="protein sequence ID" value="OGD03831.1"/>
    <property type="molecule type" value="Genomic_DNA"/>
</dbReference>
<dbReference type="Proteomes" id="UP000177080">
    <property type="component" value="Unassembled WGS sequence"/>
</dbReference>
<comment type="caution">
    <text evidence="1">The sequence shown here is derived from an EMBL/GenBank/DDBJ whole genome shotgun (WGS) entry which is preliminary data.</text>
</comment>